<accession>A0A9N8KRI1</accession>
<dbReference type="EMBL" id="LR824011">
    <property type="protein sequence ID" value="CAD0198039.1"/>
    <property type="molecule type" value="Genomic_DNA"/>
</dbReference>
<keyword evidence="2" id="KW-1185">Reference proteome</keyword>
<protein>
    <submittedName>
        <fullName evidence="1">Uncharacterized protein</fullName>
    </submittedName>
</protein>
<sequence>MRLVVATRRAVPAVILPLAPDTFAATLSFLLSLRSKVLLLAGDVVHLHRSRGHGRRAVHRRLEPCRGRHGRDLPATLRPYFHIRPVRFRTIRAHFPSLLLPKVRSCW</sequence>
<gene>
    <name evidence="1" type="ORF">CINC_LOCUS12317</name>
</gene>
<organism evidence="1 2">
    <name type="scientific">Chrysodeixis includens</name>
    <name type="common">Soybean looper</name>
    <name type="synonym">Pseudoplusia includens</name>
    <dbReference type="NCBI Taxonomy" id="689277"/>
    <lineage>
        <taxon>Eukaryota</taxon>
        <taxon>Metazoa</taxon>
        <taxon>Ecdysozoa</taxon>
        <taxon>Arthropoda</taxon>
        <taxon>Hexapoda</taxon>
        <taxon>Insecta</taxon>
        <taxon>Pterygota</taxon>
        <taxon>Neoptera</taxon>
        <taxon>Endopterygota</taxon>
        <taxon>Lepidoptera</taxon>
        <taxon>Glossata</taxon>
        <taxon>Ditrysia</taxon>
        <taxon>Noctuoidea</taxon>
        <taxon>Noctuidae</taxon>
        <taxon>Plusiinae</taxon>
        <taxon>Chrysodeixis</taxon>
    </lineage>
</organism>
<dbReference type="AlphaFoldDB" id="A0A9N8KRI1"/>
<name>A0A9N8KRI1_CHRIL</name>
<proteinExistence type="predicted"/>
<dbReference type="Proteomes" id="UP001154114">
    <property type="component" value="Chromosome 8"/>
</dbReference>
<evidence type="ECO:0000313" key="1">
    <source>
        <dbReference type="EMBL" id="CAD0198039.1"/>
    </source>
</evidence>
<reference evidence="1" key="1">
    <citation type="submission" date="2021-12" db="EMBL/GenBank/DDBJ databases">
        <authorList>
            <person name="King R."/>
        </authorList>
    </citation>
    <scope>NUCLEOTIDE SEQUENCE</scope>
</reference>
<evidence type="ECO:0000313" key="2">
    <source>
        <dbReference type="Proteomes" id="UP001154114"/>
    </source>
</evidence>